<gene>
    <name evidence="2" type="ORF">A2Z33_06755</name>
</gene>
<evidence type="ECO:0000256" key="1">
    <source>
        <dbReference type="SAM" id="Phobius"/>
    </source>
</evidence>
<keyword evidence="1" id="KW-0812">Transmembrane</keyword>
<protein>
    <recommendedName>
        <fullName evidence="4">DUF1648 domain-containing protein</fullName>
    </recommendedName>
</protein>
<keyword evidence="1" id="KW-1133">Transmembrane helix</keyword>
<feature type="transmembrane region" description="Helical" evidence="1">
    <location>
        <begin position="104"/>
        <end position="127"/>
    </location>
</feature>
<evidence type="ECO:0000313" key="3">
    <source>
        <dbReference type="Proteomes" id="UP000178448"/>
    </source>
</evidence>
<sequence>MLRILPEFPSAIRHKFRVLKKNWMFSAASSFALVSALISPAAIIITWKNLPPVVPLWFSRPWGADRLAFPAFLFLLPLSAIVIYVTNSFISLFYLLEYRIFVQLMLLISIIVSSLALLVTVQILLLVL</sequence>
<proteinExistence type="predicted"/>
<accession>A0A1F5YXZ1</accession>
<comment type="caution">
    <text evidence="2">The sequence shown here is derived from an EMBL/GenBank/DDBJ whole genome shotgun (WGS) entry which is preliminary data.</text>
</comment>
<feature type="transmembrane region" description="Helical" evidence="1">
    <location>
        <begin position="23"/>
        <end position="47"/>
    </location>
</feature>
<evidence type="ECO:0000313" key="2">
    <source>
        <dbReference type="EMBL" id="OGG04963.1"/>
    </source>
</evidence>
<name>A0A1F5YXZ1_9BACT</name>
<evidence type="ECO:0008006" key="4">
    <source>
        <dbReference type="Google" id="ProtNLM"/>
    </source>
</evidence>
<dbReference type="STRING" id="1798374.A2Z33_06755"/>
<dbReference type="AlphaFoldDB" id="A0A1F5YXZ1"/>
<reference evidence="2 3" key="1">
    <citation type="journal article" date="2016" name="Nat. Commun.">
        <title>Thousands of microbial genomes shed light on interconnected biogeochemical processes in an aquifer system.</title>
        <authorList>
            <person name="Anantharaman K."/>
            <person name="Brown C.T."/>
            <person name="Hug L.A."/>
            <person name="Sharon I."/>
            <person name="Castelle C.J."/>
            <person name="Probst A.J."/>
            <person name="Thomas B.C."/>
            <person name="Singh A."/>
            <person name="Wilkins M.J."/>
            <person name="Karaoz U."/>
            <person name="Brodie E.L."/>
            <person name="Williams K.H."/>
            <person name="Hubbard S.S."/>
            <person name="Banfield J.F."/>
        </authorList>
    </citation>
    <scope>NUCLEOTIDE SEQUENCE [LARGE SCALE GENOMIC DNA]</scope>
</reference>
<dbReference type="EMBL" id="MFJD01000001">
    <property type="protein sequence ID" value="OGG04963.1"/>
    <property type="molecule type" value="Genomic_DNA"/>
</dbReference>
<organism evidence="2 3">
    <name type="scientific">Candidatus Gottesmanbacteria bacterium RBG_16_52_11</name>
    <dbReference type="NCBI Taxonomy" id="1798374"/>
    <lineage>
        <taxon>Bacteria</taxon>
        <taxon>Candidatus Gottesmaniibacteriota</taxon>
    </lineage>
</organism>
<feature type="transmembrane region" description="Helical" evidence="1">
    <location>
        <begin position="67"/>
        <end position="95"/>
    </location>
</feature>
<keyword evidence="1" id="KW-0472">Membrane</keyword>
<dbReference type="Proteomes" id="UP000178448">
    <property type="component" value="Unassembled WGS sequence"/>
</dbReference>